<organism evidence="2 3">
    <name type="scientific">Spirodela intermedia</name>
    <name type="common">Intermediate duckweed</name>
    <dbReference type="NCBI Taxonomy" id="51605"/>
    <lineage>
        <taxon>Eukaryota</taxon>
        <taxon>Viridiplantae</taxon>
        <taxon>Streptophyta</taxon>
        <taxon>Embryophyta</taxon>
        <taxon>Tracheophyta</taxon>
        <taxon>Spermatophyta</taxon>
        <taxon>Magnoliopsida</taxon>
        <taxon>Liliopsida</taxon>
        <taxon>Araceae</taxon>
        <taxon>Lemnoideae</taxon>
        <taxon>Spirodela</taxon>
    </lineage>
</organism>
<dbReference type="PANTHER" id="PTHR36484:SF2">
    <property type="entry name" value="OS01G0558700 PROTEIN"/>
    <property type="match status" value="1"/>
</dbReference>
<dbReference type="AlphaFoldDB" id="A0A7I8KHL1"/>
<sequence length="82" mass="9121">MEGEKRALVRRTNGGGGGGGKKRWFSGVELTLEKRPLKELDSEKVKREIRRWAKAVVSYARQLSGSFSGSSRRGGPTDDSRR</sequence>
<name>A0A7I8KHL1_SPIIN</name>
<proteinExistence type="predicted"/>
<feature type="region of interest" description="Disordered" evidence="1">
    <location>
        <begin position="1"/>
        <end position="23"/>
    </location>
</feature>
<protein>
    <submittedName>
        <fullName evidence="2">Uncharacterized protein</fullName>
    </submittedName>
</protein>
<dbReference type="OrthoDB" id="786899at2759"/>
<evidence type="ECO:0000256" key="1">
    <source>
        <dbReference type="SAM" id="MobiDB-lite"/>
    </source>
</evidence>
<gene>
    <name evidence="2" type="ORF">SI8410_06007964</name>
</gene>
<reference evidence="2" key="1">
    <citation type="submission" date="2020-02" db="EMBL/GenBank/DDBJ databases">
        <authorList>
            <person name="Scholz U."/>
            <person name="Mascher M."/>
            <person name="Fiebig A."/>
        </authorList>
    </citation>
    <scope>NUCLEOTIDE SEQUENCE</scope>
</reference>
<dbReference type="EMBL" id="LR746269">
    <property type="protein sequence ID" value="CAA7397299.1"/>
    <property type="molecule type" value="Genomic_DNA"/>
</dbReference>
<evidence type="ECO:0000313" key="2">
    <source>
        <dbReference type="EMBL" id="CAA7397299.1"/>
    </source>
</evidence>
<dbReference type="Proteomes" id="UP000663760">
    <property type="component" value="Chromosome 6"/>
</dbReference>
<evidence type="ECO:0000313" key="3">
    <source>
        <dbReference type="Proteomes" id="UP000663760"/>
    </source>
</evidence>
<keyword evidence="3" id="KW-1185">Reference proteome</keyword>
<accession>A0A7I8KHL1</accession>
<dbReference type="PANTHER" id="PTHR36484">
    <property type="entry name" value="OS01G0558700 PROTEIN"/>
    <property type="match status" value="1"/>
</dbReference>